<dbReference type="Pfam" id="PF00651">
    <property type="entry name" value="BTB"/>
    <property type="match status" value="1"/>
</dbReference>
<dbReference type="GO" id="GO:0006357">
    <property type="term" value="P:regulation of transcription by RNA polymerase II"/>
    <property type="evidence" value="ECO:0007669"/>
    <property type="project" value="TreeGrafter"/>
</dbReference>
<dbReference type="InterPro" id="IPR000210">
    <property type="entry name" value="BTB/POZ_dom"/>
</dbReference>
<dbReference type="PANTHER" id="PTHR23110:SF109">
    <property type="entry name" value="FI07618P-RELATED"/>
    <property type="match status" value="1"/>
</dbReference>
<dbReference type="SMART" id="SM00225">
    <property type="entry name" value="BTB"/>
    <property type="match status" value="1"/>
</dbReference>
<name>A0A443SHW8_9ACAR</name>
<gene>
    <name evidence="3" type="ORF">B4U80_12897</name>
</gene>
<evidence type="ECO:0000259" key="2">
    <source>
        <dbReference type="PROSITE" id="PS50097"/>
    </source>
</evidence>
<evidence type="ECO:0000313" key="3">
    <source>
        <dbReference type="EMBL" id="RWS27114.1"/>
    </source>
</evidence>
<dbReference type="PROSITE" id="PS50097">
    <property type="entry name" value="BTB"/>
    <property type="match status" value="1"/>
</dbReference>
<dbReference type="GO" id="GO:0005634">
    <property type="term" value="C:nucleus"/>
    <property type="evidence" value="ECO:0007669"/>
    <property type="project" value="TreeGrafter"/>
</dbReference>
<sequence>MLENNLLFDVIVTNGSHSISAHKLVLCAHSRLFESLIATSPSKKPTIMLPGISAEDLKAAIDFMYFGEVTLKQSQVKSFFTVCNQLQITAFENVDINELFVGKCEAGNSILTVADQNEVPSSVQNATDILAPSTGKEGDSKKTGVNHIQFINYSVDNGVEKPKTSNFQISEGKIRKTIELDICQDLSEMNFPVIQTRKSKKF</sequence>
<keyword evidence="4" id="KW-1185">Reference proteome</keyword>
<organism evidence="3 4">
    <name type="scientific">Leptotrombidium deliense</name>
    <dbReference type="NCBI Taxonomy" id="299467"/>
    <lineage>
        <taxon>Eukaryota</taxon>
        <taxon>Metazoa</taxon>
        <taxon>Ecdysozoa</taxon>
        <taxon>Arthropoda</taxon>
        <taxon>Chelicerata</taxon>
        <taxon>Arachnida</taxon>
        <taxon>Acari</taxon>
        <taxon>Acariformes</taxon>
        <taxon>Trombidiformes</taxon>
        <taxon>Prostigmata</taxon>
        <taxon>Anystina</taxon>
        <taxon>Parasitengona</taxon>
        <taxon>Trombiculoidea</taxon>
        <taxon>Trombiculidae</taxon>
        <taxon>Leptotrombidium</taxon>
    </lineage>
</organism>
<dbReference type="EMBL" id="NCKV01002246">
    <property type="protein sequence ID" value="RWS27114.1"/>
    <property type="molecule type" value="Genomic_DNA"/>
</dbReference>
<evidence type="ECO:0000313" key="4">
    <source>
        <dbReference type="Proteomes" id="UP000288716"/>
    </source>
</evidence>
<dbReference type="PANTHER" id="PTHR23110">
    <property type="entry name" value="BTB DOMAIN TRANSCRIPTION FACTOR"/>
    <property type="match status" value="1"/>
</dbReference>
<dbReference type="OrthoDB" id="2311693at2759"/>
<dbReference type="VEuPathDB" id="VectorBase:LDEU004924"/>
<dbReference type="AlphaFoldDB" id="A0A443SHW8"/>
<dbReference type="Proteomes" id="UP000288716">
    <property type="component" value="Unassembled WGS sequence"/>
</dbReference>
<dbReference type="Gene3D" id="3.30.710.10">
    <property type="entry name" value="Potassium Channel Kv1.1, Chain A"/>
    <property type="match status" value="1"/>
</dbReference>
<dbReference type="SUPFAM" id="SSF54695">
    <property type="entry name" value="POZ domain"/>
    <property type="match status" value="1"/>
</dbReference>
<evidence type="ECO:0000256" key="1">
    <source>
        <dbReference type="ARBA" id="ARBA00023242"/>
    </source>
</evidence>
<dbReference type="InterPro" id="IPR011333">
    <property type="entry name" value="SKP1/BTB/POZ_sf"/>
</dbReference>
<proteinExistence type="predicted"/>
<comment type="caution">
    <text evidence="3">The sequence shown here is derived from an EMBL/GenBank/DDBJ whole genome shotgun (WGS) entry which is preliminary data.</text>
</comment>
<dbReference type="InterPro" id="IPR051095">
    <property type="entry name" value="Dros_DevTransReg"/>
</dbReference>
<reference evidence="3 4" key="1">
    <citation type="journal article" date="2018" name="Gigascience">
        <title>Genomes of trombidid mites reveal novel predicted allergens and laterally-transferred genes associated with secondary metabolism.</title>
        <authorList>
            <person name="Dong X."/>
            <person name="Chaisiri K."/>
            <person name="Xia D."/>
            <person name="Armstrong S.D."/>
            <person name="Fang Y."/>
            <person name="Donnelly M.J."/>
            <person name="Kadowaki T."/>
            <person name="McGarry J.W."/>
            <person name="Darby A.C."/>
            <person name="Makepeace B.L."/>
        </authorList>
    </citation>
    <scope>NUCLEOTIDE SEQUENCE [LARGE SCALE GENOMIC DNA]</scope>
    <source>
        <strain evidence="3">UoL-UT</strain>
    </source>
</reference>
<accession>A0A443SHW8</accession>
<feature type="domain" description="BTB" evidence="2">
    <location>
        <begin position="8"/>
        <end position="73"/>
    </location>
</feature>
<protein>
    <submittedName>
        <fullName evidence="3">Broad-complex core protein-like isoform 6</fullName>
    </submittedName>
</protein>
<keyword evidence="1" id="KW-0539">Nucleus</keyword>